<proteinExistence type="predicted"/>
<gene>
    <name evidence="2" type="ordered locus">Acid345_2000</name>
</gene>
<dbReference type="OrthoDB" id="9883450at2"/>
<name>Q1IQ49_KORVE</name>
<dbReference type="eggNOG" id="COG2165">
    <property type="taxonomic scope" value="Bacteria"/>
</dbReference>
<dbReference type="RefSeq" id="WP_011522802.1">
    <property type="nucleotide sequence ID" value="NC_008009.1"/>
</dbReference>
<dbReference type="AlphaFoldDB" id="Q1IQ49"/>
<evidence type="ECO:0000313" key="3">
    <source>
        <dbReference type="Proteomes" id="UP000002432"/>
    </source>
</evidence>
<dbReference type="KEGG" id="aba:Acid345_2000"/>
<keyword evidence="3" id="KW-1185">Reference proteome</keyword>
<dbReference type="HOGENOM" id="CLU_1243971_0_0_0"/>
<organism evidence="2 3">
    <name type="scientific">Koribacter versatilis (strain Ellin345)</name>
    <dbReference type="NCBI Taxonomy" id="204669"/>
    <lineage>
        <taxon>Bacteria</taxon>
        <taxon>Pseudomonadati</taxon>
        <taxon>Acidobacteriota</taxon>
        <taxon>Terriglobia</taxon>
        <taxon>Terriglobales</taxon>
        <taxon>Candidatus Korobacteraceae</taxon>
        <taxon>Candidatus Korobacter</taxon>
    </lineage>
</organism>
<dbReference type="Pfam" id="PF07963">
    <property type="entry name" value="N_methyl"/>
    <property type="match status" value="1"/>
</dbReference>
<evidence type="ECO:0000256" key="1">
    <source>
        <dbReference type="SAM" id="Phobius"/>
    </source>
</evidence>
<accession>Q1IQ49</accession>
<keyword evidence="1" id="KW-0472">Membrane</keyword>
<keyword evidence="1" id="KW-0812">Transmembrane</keyword>
<dbReference type="NCBIfam" id="TIGR02532">
    <property type="entry name" value="IV_pilin_GFxxxE"/>
    <property type="match status" value="1"/>
</dbReference>
<dbReference type="InterPro" id="IPR045584">
    <property type="entry name" value="Pilin-like"/>
</dbReference>
<feature type="transmembrane region" description="Helical" evidence="1">
    <location>
        <begin position="12"/>
        <end position="31"/>
    </location>
</feature>
<evidence type="ECO:0000313" key="2">
    <source>
        <dbReference type="EMBL" id="ABF41001.1"/>
    </source>
</evidence>
<evidence type="ECO:0008006" key="4">
    <source>
        <dbReference type="Google" id="ProtNLM"/>
    </source>
</evidence>
<sequence length="222" mass="23627">MHVRRGERGFSMLELAIVVAITLIAGSIVFMSTREAIKNQRGERALQDMLGVTRSARQLAIDRRRVFKVAYGASPASITVTVTPATNSSGGCTAATSQWPDSPATANPPDKIDGFYDFLFVTGAPNSATTAPDGLGAGKTAGVNFTSTLDTTSVCFYPDGSARDSNNQYSSGLIYVAPTTAADPNTTSRLNSMRAMTIFGPTGRISGWKLSQTSSGLRWKQW</sequence>
<dbReference type="SUPFAM" id="SSF54523">
    <property type="entry name" value="Pili subunits"/>
    <property type="match status" value="1"/>
</dbReference>
<dbReference type="Proteomes" id="UP000002432">
    <property type="component" value="Chromosome"/>
</dbReference>
<reference evidence="2 3" key="1">
    <citation type="journal article" date="2009" name="Appl. Environ. Microbiol.">
        <title>Three genomes from the phylum Acidobacteria provide insight into the lifestyles of these microorganisms in soils.</title>
        <authorList>
            <person name="Ward N.L."/>
            <person name="Challacombe J.F."/>
            <person name="Janssen P.H."/>
            <person name="Henrissat B."/>
            <person name="Coutinho P.M."/>
            <person name="Wu M."/>
            <person name="Xie G."/>
            <person name="Haft D.H."/>
            <person name="Sait M."/>
            <person name="Badger J."/>
            <person name="Barabote R.D."/>
            <person name="Bradley B."/>
            <person name="Brettin T.S."/>
            <person name="Brinkac L.M."/>
            <person name="Bruce D."/>
            <person name="Creasy T."/>
            <person name="Daugherty S.C."/>
            <person name="Davidsen T.M."/>
            <person name="DeBoy R.T."/>
            <person name="Detter J.C."/>
            <person name="Dodson R.J."/>
            <person name="Durkin A.S."/>
            <person name="Ganapathy A."/>
            <person name="Gwinn-Giglio M."/>
            <person name="Han C.S."/>
            <person name="Khouri H."/>
            <person name="Kiss H."/>
            <person name="Kothari S.P."/>
            <person name="Madupu R."/>
            <person name="Nelson K.E."/>
            <person name="Nelson W.C."/>
            <person name="Paulsen I."/>
            <person name="Penn K."/>
            <person name="Ren Q."/>
            <person name="Rosovitz M.J."/>
            <person name="Selengut J.D."/>
            <person name="Shrivastava S."/>
            <person name="Sullivan S.A."/>
            <person name="Tapia R."/>
            <person name="Thompson L.S."/>
            <person name="Watkins K.L."/>
            <person name="Yang Q."/>
            <person name="Yu C."/>
            <person name="Zafar N."/>
            <person name="Zhou L."/>
            <person name="Kuske C.R."/>
        </authorList>
    </citation>
    <scope>NUCLEOTIDE SEQUENCE [LARGE SCALE GENOMIC DNA]</scope>
    <source>
        <strain evidence="2 3">Ellin345</strain>
    </source>
</reference>
<keyword evidence="1" id="KW-1133">Transmembrane helix</keyword>
<protein>
    <recommendedName>
        <fullName evidence="4">Prepilin-type N-terminal cleavage/methylation domain-containing protein</fullName>
    </recommendedName>
</protein>
<dbReference type="InterPro" id="IPR012902">
    <property type="entry name" value="N_methyl_site"/>
</dbReference>
<dbReference type="STRING" id="204669.Acid345_2000"/>
<dbReference type="EMBL" id="CP000360">
    <property type="protein sequence ID" value="ABF41001.1"/>
    <property type="molecule type" value="Genomic_DNA"/>
</dbReference>
<dbReference type="EnsemblBacteria" id="ABF41001">
    <property type="protein sequence ID" value="ABF41001"/>
    <property type="gene ID" value="Acid345_2000"/>
</dbReference>